<dbReference type="InterPro" id="IPR003439">
    <property type="entry name" value="ABC_transporter-like_ATP-bd"/>
</dbReference>
<evidence type="ECO:0000313" key="14">
    <source>
        <dbReference type="EMBL" id="SFW98192.1"/>
    </source>
</evidence>
<evidence type="ECO:0000256" key="6">
    <source>
        <dbReference type="ARBA" id="ARBA00022840"/>
    </source>
</evidence>
<evidence type="ECO:0000256" key="11">
    <source>
        <dbReference type="HAMAP-Rule" id="MF_00848"/>
    </source>
</evidence>
<feature type="domain" description="ABC transporter" evidence="13">
    <location>
        <begin position="317"/>
        <end position="535"/>
    </location>
</feature>
<dbReference type="InterPro" id="IPR017871">
    <property type="entry name" value="ABC_transporter-like_CS"/>
</dbReference>
<keyword evidence="2 11" id="KW-0677">Repeat</keyword>
<name>A0A1K1TCB6_9GAMM</name>
<keyword evidence="7 11" id="KW-0238">DNA-binding</keyword>
<evidence type="ECO:0000256" key="2">
    <source>
        <dbReference type="ARBA" id="ARBA00022737"/>
    </source>
</evidence>
<dbReference type="GO" id="GO:0005524">
    <property type="term" value="F:ATP binding"/>
    <property type="evidence" value="ECO:0007669"/>
    <property type="project" value="UniProtKB-UniRule"/>
</dbReference>
<sequence>MTLLRFENLHLAYGRTPLLNDANLTLEEGERVAILGRNGAGKSSLLKLVAGEVHSDGGSLWRKPGLRIGVLPQVLPAADDRDVFEVVALGLAEAGRLLEEFHHITHLPPDQVDLKRMDELQHQLDACNGWALSQKVEQLLKRLHLNGDTRMSELSGGWRRRVALAQALVSEPDLLLLDEPTNHLDIETIQWLEEQIKSFPGAVLLITHDRTFMQNIATRMLELDLGEITSWEGRYLDFLEFKAHQLEVEARHQAAFDKKLAQEEVWIRQGIKARRTRNEGRVRALKELRKQRAERLQRQGKADIQLEAAERSGKLVAELTHASYSYEGVPIIRDLTTSIQRGDKIGILGRNGAGKTTLLKMLLGELQPQEGQVKIGTKLEVAYFDQLRGQLDPQKTVLDNLAEGRTSVTINGRDKHVIGYLQDFLFTPERARQPVSALSGGEQNRLLLAKLFAKPANLLVMDEPTNDLDLETLELLEELLLNYEGTLLLVSHDRAFLDSVVTGILAFEGDGRVKEYIGGYEDWIRQGGRFPPLPTPGSLKTAGKVAASAPAATTDTAPSQPKASTASQTQSQPQKPAKKLSYKLQRELDLLPGEIEQLEQQIATQEGKVSDPTFYQQDAALVASELQQLEALQQQLEQKMERWLELEAETQ</sequence>
<evidence type="ECO:0000256" key="9">
    <source>
        <dbReference type="ARBA" id="ARBA00049360"/>
    </source>
</evidence>
<feature type="binding site" evidence="11">
    <location>
        <begin position="36"/>
        <end position="43"/>
    </location>
    <ligand>
        <name>ATP</name>
        <dbReference type="ChEBI" id="CHEBI:30616"/>
        <label>1</label>
    </ligand>
</feature>
<dbReference type="HAMAP" id="MF_00848">
    <property type="entry name" value="Uup"/>
    <property type="match status" value="1"/>
</dbReference>
<gene>
    <name evidence="11" type="primary">uup</name>
    <name evidence="14" type="ORF">SAMN02745752_00058</name>
</gene>
<dbReference type="EC" id="3.6.1.-" evidence="11"/>
<dbReference type="EMBL" id="FPJW01000001">
    <property type="protein sequence ID" value="SFW98192.1"/>
    <property type="molecule type" value="Genomic_DNA"/>
</dbReference>
<dbReference type="Gene3D" id="3.40.50.300">
    <property type="entry name" value="P-loop containing nucleotide triphosphate hydrolases"/>
    <property type="match status" value="2"/>
</dbReference>
<evidence type="ECO:0000259" key="13">
    <source>
        <dbReference type="PROSITE" id="PS50893"/>
    </source>
</evidence>
<evidence type="ECO:0000256" key="1">
    <source>
        <dbReference type="ARBA" id="ARBA00022490"/>
    </source>
</evidence>
<dbReference type="SMART" id="SM00382">
    <property type="entry name" value="AAA"/>
    <property type="match status" value="2"/>
</dbReference>
<dbReference type="InterPro" id="IPR003593">
    <property type="entry name" value="AAA+_ATPase"/>
</dbReference>
<dbReference type="Pfam" id="PF00005">
    <property type="entry name" value="ABC_tran"/>
    <property type="match status" value="2"/>
</dbReference>
<comment type="function">
    <text evidence="11">Probably plays a role in ribosome assembly or function. May be involved in resolution of branched DNA intermediates that result from template switching in postreplication gaps. Binds DNA and has ATPase activity.</text>
</comment>
<evidence type="ECO:0000256" key="8">
    <source>
        <dbReference type="ARBA" id="ARBA00023204"/>
    </source>
</evidence>
<evidence type="ECO:0000313" key="15">
    <source>
        <dbReference type="Proteomes" id="UP000182350"/>
    </source>
</evidence>
<dbReference type="CDD" id="cd03221">
    <property type="entry name" value="ABCF_EF-3"/>
    <property type="match status" value="2"/>
</dbReference>
<evidence type="ECO:0000256" key="3">
    <source>
        <dbReference type="ARBA" id="ARBA00022741"/>
    </source>
</evidence>
<feature type="coiled-coil region" evidence="11">
    <location>
        <begin position="619"/>
        <end position="649"/>
    </location>
</feature>
<feature type="region of interest" description="Disordered" evidence="12">
    <location>
        <begin position="531"/>
        <end position="579"/>
    </location>
</feature>
<dbReference type="AlphaFoldDB" id="A0A1K1TCB6"/>
<dbReference type="RefSeq" id="WP_072324330.1">
    <property type="nucleotide sequence ID" value="NZ_FPJW01000001.1"/>
</dbReference>
<dbReference type="Proteomes" id="UP000182350">
    <property type="component" value="Unassembled WGS sequence"/>
</dbReference>
<dbReference type="Pfam" id="PF12848">
    <property type="entry name" value="ABC_tran_Xtn"/>
    <property type="match status" value="1"/>
</dbReference>
<organism evidence="14 15">
    <name type="scientific">Marinospirillum alkaliphilum DSM 21637</name>
    <dbReference type="NCBI Taxonomy" id="1122209"/>
    <lineage>
        <taxon>Bacteria</taxon>
        <taxon>Pseudomonadati</taxon>
        <taxon>Pseudomonadota</taxon>
        <taxon>Gammaproteobacteria</taxon>
        <taxon>Oceanospirillales</taxon>
        <taxon>Oceanospirillaceae</taxon>
        <taxon>Marinospirillum</taxon>
    </lineage>
</organism>
<dbReference type="PROSITE" id="PS50893">
    <property type="entry name" value="ABC_TRANSPORTER_2"/>
    <property type="match status" value="2"/>
</dbReference>
<dbReference type="InterPro" id="IPR043686">
    <property type="entry name" value="Uup"/>
</dbReference>
<dbReference type="OrthoDB" id="9776369at2"/>
<dbReference type="GO" id="GO:0003677">
    <property type="term" value="F:DNA binding"/>
    <property type="evidence" value="ECO:0007669"/>
    <property type="project" value="UniProtKB-UniRule"/>
</dbReference>
<dbReference type="SUPFAM" id="SSF52540">
    <property type="entry name" value="P-loop containing nucleoside triphosphate hydrolases"/>
    <property type="match status" value="2"/>
</dbReference>
<protein>
    <recommendedName>
        <fullName evidence="11">ATP-binding protein Uup</fullName>
        <ecNumber evidence="11">3.6.1.-</ecNumber>
    </recommendedName>
</protein>
<dbReference type="InterPro" id="IPR032524">
    <property type="entry name" value="ABC_tran_C"/>
</dbReference>
<comment type="similarity">
    <text evidence="10 11">Belongs to the ABC transporter superfamily. ABCF family. Uup subfamily.</text>
</comment>
<dbReference type="InterPro" id="IPR037118">
    <property type="entry name" value="Val-tRNA_synth_C_sf"/>
</dbReference>
<evidence type="ECO:0000256" key="12">
    <source>
        <dbReference type="SAM" id="MobiDB-lite"/>
    </source>
</evidence>
<dbReference type="Gene3D" id="1.10.287.380">
    <property type="entry name" value="Valyl-tRNA synthetase, C-terminal domain"/>
    <property type="match status" value="1"/>
</dbReference>
<evidence type="ECO:0000256" key="10">
    <source>
        <dbReference type="ARBA" id="ARBA00061478"/>
    </source>
</evidence>
<keyword evidence="6 11" id="KW-0067">ATP-binding</keyword>
<evidence type="ECO:0000256" key="7">
    <source>
        <dbReference type="ARBA" id="ARBA00023125"/>
    </source>
</evidence>
<comment type="catalytic activity">
    <reaction evidence="9 11">
        <text>ATP + H2O = ADP + phosphate + H(+)</text>
        <dbReference type="Rhea" id="RHEA:13065"/>
        <dbReference type="ChEBI" id="CHEBI:15377"/>
        <dbReference type="ChEBI" id="CHEBI:15378"/>
        <dbReference type="ChEBI" id="CHEBI:30616"/>
        <dbReference type="ChEBI" id="CHEBI:43474"/>
        <dbReference type="ChEBI" id="CHEBI:456216"/>
    </reaction>
</comment>
<comment type="subcellular location">
    <subcellularLocation>
        <location evidence="11">Cytoplasm</location>
    </subcellularLocation>
    <text evidence="11">Associates with ribosomes.</text>
</comment>
<dbReference type="InterPro" id="IPR051309">
    <property type="entry name" value="ABCF_ATPase"/>
</dbReference>
<feature type="domain" description="ABC transporter" evidence="13">
    <location>
        <begin position="4"/>
        <end position="250"/>
    </location>
</feature>
<keyword evidence="3 11" id="KW-0547">Nucleotide-binding</keyword>
<evidence type="ECO:0000256" key="4">
    <source>
        <dbReference type="ARBA" id="ARBA00022763"/>
    </source>
</evidence>
<dbReference type="PANTHER" id="PTHR42855">
    <property type="entry name" value="ABC TRANSPORTER ATP-BINDING SUBUNIT"/>
    <property type="match status" value="1"/>
</dbReference>
<reference evidence="14 15" key="1">
    <citation type="submission" date="2016-11" db="EMBL/GenBank/DDBJ databases">
        <authorList>
            <person name="Jaros S."/>
            <person name="Januszkiewicz K."/>
            <person name="Wedrychowicz H."/>
        </authorList>
    </citation>
    <scope>NUCLEOTIDE SEQUENCE [LARGE SCALE GENOMIC DNA]</scope>
    <source>
        <strain evidence="14 15">DSM 21637</strain>
    </source>
</reference>
<accession>A0A1K1TCB6</accession>
<dbReference type="FunFam" id="3.40.50.300:FF:000011">
    <property type="entry name" value="Putative ABC transporter ATP-binding component"/>
    <property type="match status" value="1"/>
</dbReference>
<dbReference type="GO" id="GO:0016887">
    <property type="term" value="F:ATP hydrolysis activity"/>
    <property type="evidence" value="ECO:0007669"/>
    <property type="project" value="UniProtKB-UniRule"/>
</dbReference>
<proteinExistence type="inferred from homology"/>
<keyword evidence="11" id="KW-0175">Coiled coil</keyword>
<evidence type="ECO:0000256" key="5">
    <source>
        <dbReference type="ARBA" id="ARBA00022801"/>
    </source>
</evidence>
<keyword evidence="8 11" id="KW-0234">DNA repair</keyword>
<dbReference type="GO" id="GO:0006281">
    <property type="term" value="P:DNA repair"/>
    <property type="evidence" value="ECO:0007669"/>
    <property type="project" value="UniProtKB-KW"/>
</dbReference>
<dbReference type="STRING" id="1122209.SAMN02745752_00058"/>
<dbReference type="FunFam" id="3.40.50.300:FF:000309">
    <property type="entry name" value="ABC transporter ATP-binding protein"/>
    <property type="match status" value="1"/>
</dbReference>
<keyword evidence="1 11" id="KW-0963">Cytoplasm</keyword>
<dbReference type="InterPro" id="IPR027417">
    <property type="entry name" value="P-loop_NTPase"/>
</dbReference>
<feature type="compositionally biased region" description="Low complexity" evidence="12">
    <location>
        <begin position="541"/>
        <end position="575"/>
    </location>
</feature>
<dbReference type="PANTHER" id="PTHR42855:SF1">
    <property type="entry name" value="ABC TRANSPORTER DOMAIN-CONTAINING PROTEIN"/>
    <property type="match status" value="1"/>
</dbReference>
<keyword evidence="5 11" id="KW-0378">Hydrolase</keyword>
<dbReference type="GO" id="GO:0043022">
    <property type="term" value="F:ribosome binding"/>
    <property type="evidence" value="ECO:0007669"/>
    <property type="project" value="UniProtKB-UniRule"/>
</dbReference>
<keyword evidence="4 11" id="KW-0227">DNA damage</keyword>
<feature type="binding site" evidence="11">
    <location>
        <begin position="349"/>
        <end position="356"/>
    </location>
    <ligand>
        <name>ATP</name>
        <dbReference type="ChEBI" id="CHEBI:30616"/>
        <label>2</label>
    </ligand>
</feature>
<dbReference type="PROSITE" id="PS00211">
    <property type="entry name" value="ABC_TRANSPORTER_1"/>
    <property type="match status" value="2"/>
</dbReference>
<dbReference type="InterPro" id="IPR032781">
    <property type="entry name" value="ABC_tran_Xtn"/>
</dbReference>
<keyword evidence="15" id="KW-1185">Reference proteome</keyword>
<dbReference type="Pfam" id="PF16326">
    <property type="entry name" value="ABC_tran_CTD"/>
    <property type="match status" value="1"/>
</dbReference>
<dbReference type="GO" id="GO:0005737">
    <property type="term" value="C:cytoplasm"/>
    <property type="evidence" value="ECO:0007669"/>
    <property type="project" value="UniProtKB-SubCell"/>
</dbReference>